<accession>A0A0A2K145</accession>
<feature type="repeat" description="ANK" evidence="3">
    <location>
        <begin position="342"/>
        <end position="374"/>
    </location>
</feature>
<dbReference type="PROSITE" id="PS50088">
    <property type="entry name" value="ANK_REPEAT"/>
    <property type="match status" value="4"/>
</dbReference>
<dbReference type="HOGENOM" id="CLU_322394_0_0_1"/>
<keyword evidence="5" id="KW-1185">Reference proteome</keyword>
<dbReference type="Pfam" id="PF00023">
    <property type="entry name" value="Ank"/>
    <property type="match status" value="1"/>
</dbReference>
<sequence length="898" mass="102584">MADSSTGQLPSFKSPADVKTYYLDTLQRKPSRKGKSRAFQKWKENVLQQIEDFLKDDFDINFCDREISTSPLWQATMGLETFQKVLENTTTLVNLSGEDGRTAVFLAVEEDNRDVLERLSKAGAEIDCMDKKNRTPLSYAAEQGFRETVKFLVEDKKADVDSKDCEQLTPLQWAIGSGRTDVIRYLLRKGADVNHRDGLGRTPLLMAVGPNSSLSKSQKDETINLLMKHKADPNSADNEESTALVLAVRHSSITTIRQLLASEHFTIDVNQYAKGRTALSIATELELVGIMEQLIPKANVNLRDDNELKRTPIIWAVEKEKGLAVIKLLQMGGIKVNSSNPQGRTPFSLAAEKGWVDIMQMLLKSKADPHKEDKSGHTGFWWFLRARSGPPVIHATLGHKLPKMYRSSLPKLMEVLEHLEPNRQDSAGRTWLSWAAEYGDQKIVQLLLAYKNTDPNFRDGVKQNEKGFARTPVIWAVEKQHEGLVQWMIADNKNDLSLNYLIREFRTLREELGTDKALHIVKTFISYGEVEGLGFIGREDLEGHTPLHLACFQENEEIVDALLEHAYPNPRDFTGRSCLQYALDRGNERIIRRLLRSMPILEYVQSSDWFCIKKQNTCWVQVYKLNDSGIGFDWKLTGNLRRDQLLSKGSQRIYFCEQSLWTHVPALFDAESDMKSEKEESNDIQYIRKDFSGSIVSCISIHFPLQDRFLSGKHEMRQSPWGIAWIRRPEAEDTDTFLSSISEGSFPTSDSHFFRLFLRDLKNQWAIACSIASVRIEEIQKEQLEQRGRKSTLIDQLAENASIRINVRNCLRSHINRLSHQVKTDRFFTKDTRTELTALVNEIGNDATGRLDDMERASRELLQMELAWVSKSEAASIKRLTWVTFIFLPLMFTSVRSP</sequence>
<feature type="repeat" description="ANK" evidence="3">
    <location>
        <begin position="542"/>
        <end position="565"/>
    </location>
</feature>
<dbReference type="GeneID" id="27681179"/>
<dbReference type="InterPro" id="IPR002110">
    <property type="entry name" value="Ankyrin_rpt"/>
</dbReference>
<keyword evidence="2 3" id="KW-0040">ANK repeat</keyword>
<dbReference type="SMART" id="SM00248">
    <property type="entry name" value="ANK"/>
    <property type="match status" value="12"/>
</dbReference>
<gene>
    <name evidence="4" type="ORF">PEX2_084890</name>
</gene>
<evidence type="ECO:0000256" key="1">
    <source>
        <dbReference type="ARBA" id="ARBA00022737"/>
    </source>
</evidence>
<evidence type="ECO:0000313" key="5">
    <source>
        <dbReference type="Proteomes" id="UP000030143"/>
    </source>
</evidence>
<dbReference type="PANTHER" id="PTHR24198">
    <property type="entry name" value="ANKYRIN REPEAT AND PROTEIN KINASE DOMAIN-CONTAINING PROTEIN"/>
    <property type="match status" value="1"/>
</dbReference>
<dbReference type="AlphaFoldDB" id="A0A0A2K145"/>
<dbReference type="RefSeq" id="XP_016602206.1">
    <property type="nucleotide sequence ID" value="XM_016745759.1"/>
</dbReference>
<evidence type="ECO:0000256" key="2">
    <source>
        <dbReference type="ARBA" id="ARBA00023043"/>
    </source>
</evidence>
<keyword evidence="1" id="KW-0677">Repeat</keyword>
<feature type="repeat" description="ANK" evidence="3">
    <location>
        <begin position="166"/>
        <end position="198"/>
    </location>
</feature>
<dbReference type="STRING" id="27334.A0A0A2K145"/>
<dbReference type="SUPFAM" id="SSF48403">
    <property type="entry name" value="Ankyrin repeat"/>
    <property type="match status" value="2"/>
</dbReference>
<dbReference type="EMBL" id="JQFZ01000034">
    <property type="protein sequence ID" value="KGO61414.1"/>
    <property type="molecule type" value="Genomic_DNA"/>
</dbReference>
<dbReference type="Proteomes" id="UP000030143">
    <property type="component" value="Unassembled WGS sequence"/>
</dbReference>
<evidence type="ECO:0000256" key="3">
    <source>
        <dbReference type="PROSITE-ProRule" id="PRU00023"/>
    </source>
</evidence>
<comment type="caution">
    <text evidence="4">The sequence shown here is derived from an EMBL/GenBank/DDBJ whole genome shotgun (WGS) entry which is preliminary data.</text>
</comment>
<feature type="repeat" description="ANK" evidence="3">
    <location>
        <begin position="99"/>
        <end position="131"/>
    </location>
</feature>
<dbReference type="Pfam" id="PF12796">
    <property type="entry name" value="Ank_2"/>
    <property type="match status" value="4"/>
</dbReference>
<organism evidence="4 5">
    <name type="scientific">Penicillium expansum</name>
    <name type="common">Blue mold rot fungus</name>
    <dbReference type="NCBI Taxonomy" id="27334"/>
    <lineage>
        <taxon>Eukaryota</taxon>
        <taxon>Fungi</taxon>
        <taxon>Dikarya</taxon>
        <taxon>Ascomycota</taxon>
        <taxon>Pezizomycotina</taxon>
        <taxon>Eurotiomycetes</taxon>
        <taxon>Eurotiomycetidae</taxon>
        <taxon>Eurotiales</taxon>
        <taxon>Aspergillaceae</taxon>
        <taxon>Penicillium</taxon>
    </lineage>
</organism>
<name>A0A0A2K145_PENEN</name>
<dbReference type="VEuPathDB" id="FungiDB:PEXP_075020"/>
<proteinExistence type="predicted"/>
<reference evidence="4 5" key="1">
    <citation type="journal article" date="2015" name="Mol. Plant Microbe Interact.">
        <title>Genome, transcriptome, and functional analyses of Penicillium expansum provide new insights into secondary metabolism and pathogenicity.</title>
        <authorList>
            <person name="Ballester A.R."/>
            <person name="Marcet-Houben M."/>
            <person name="Levin E."/>
            <person name="Sela N."/>
            <person name="Selma-Lazaro C."/>
            <person name="Carmona L."/>
            <person name="Wisniewski M."/>
            <person name="Droby S."/>
            <person name="Gonzalez-Candelas L."/>
            <person name="Gabaldon T."/>
        </authorList>
    </citation>
    <scope>NUCLEOTIDE SEQUENCE [LARGE SCALE GENOMIC DNA]</scope>
    <source>
        <strain evidence="4 5">MD-8</strain>
    </source>
</reference>
<protein>
    <submittedName>
        <fullName evidence="4">Uncharacterized protein</fullName>
    </submittedName>
</protein>
<dbReference type="PROSITE" id="PS50297">
    <property type="entry name" value="ANK_REP_REGION"/>
    <property type="match status" value="4"/>
</dbReference>
<evidence type="ECO:0000313" key="4">
    <source>
        <dbReference type="EMBL" id="KGO61414.1"/>
    </source>
</evidence>
<dbReference type="InterPro" id="IPR036770">
    <property type="entry name" value="Ankyrin_rpt-contain_sf"/>
</dbReference>
<dbReference type="Gene3D" id="1.25.40.20">
    <property type="entry name" value="Ankyrin repeat-containing domain"/>
    <property type="match status" value="4"/>
</dbReference>
<dbReference type="PANTHER" id="PTHR24198:SF165">
    <property type="entry name" value="ANKYRIN REPEAT-CONTAINING PROTEIN-RELATED"/>
    <property type="match status" value="1"/>
</dbReference>